<name>A0AAF1K4V8_9PROT</name>
<dbReference type="GO" id="GO:0005886">
    <property type="term" value="C:plasma membrane"/>
    <property type="evidence" value="ECO:0007669"/>
    <property type="project" value="TreeGrafter"/>
</dbReference>
<reference evidence="2" key="1">
    <citation type="submission" date="2020-01" db="EMBL/GenBank/DDBJ databases">
        <authorList>
            <person name="Rat A."/>
        </authorList>
    </citation>
    <scope>NUCLEOTIDE SEQUENCE</scope>
    <source>
        <strain evidence="2">LMG 28251</strain>
    </source>
</reference>
<dbReference type="InterPro" id="IPR007844">
    <property type="entry name" value="AsmA"/>
</dbReference>
<reference evidence="2" key="2">
    <citation type="journal article" date="2021" name="Syst. Appl. Microbiol.">
        <title>Roseomonas hellenica sp. nov., isolated from roots of wild-growing Alkanna tinctoria.</title>
        <authorList>
            <person name="Rat A."/>
            <person name="Naranjo H.D."/>
            <person name="Lebbe L."/>
            <person name="Cnockaert M."/>
            <person name="Krigas N."/>
            <person name="Grigoriadou K."/>
            <person name="Maloupa E."/>
            <person name="Willems A."/>
        </authorList>
    </citation>
    <scope>NUCLEOTIDE SEQUENCE</scope>
    <source>
        <strain evidence="2">LMG 28251</strain>
    </source>
</reference>
<dbReference type="Proteomes" id="UP001196068">
    <property type="component" value="Unassembled WGS sequence"/>
</dbReference>
<dbReference type="AlphaFoldDB" id="A0AAF1K4V8"/>
<dbReference type="PANTHER" id="PTHR30441:SF4">
    <property type="entry name" value="PROTEIN ASMA"/>
    <property type="match status" value="1"/>
</dbReference>
<accession>A0AAF1K4V8</accession>
<dbReference type="InterPro" id="IPR052894">
    <property type="entry name" value="AsmA-related"/>
</dbReference>
<evidence type="ECO:0000313" key="2">
    <source>
        <dbReference type="EMBL" id="MBR0655700.1"/>
    </source>
</evidence>
<proteinExistence type="predicted"/>
<dbReference type="RefSeq" id="WP_211874543.1">
    <property type="nucleotide sequence ID" value="NZ_JAAEDH010000012.1"/>
</dbReference>
<evidence type="ECO:0000259" key="1">
    <source>
        <dbReference type="Pfam" id="PF05170"/>
    </source>
</evidence>
<gene>
    <name evidence="2" type="ORF">GXW79_11495</name>
</gene>
<dbReference type="Pfam" id="PF05170">
    <property type="entry name" value="AsmA"/>
    <property type="match status" value="1"/>
</dbReference>
<keyword evidence="3" id="KW-1185">Reference proteome</keyword>
<sequence length="945" mass="97946">MTRRRAAFLVGILAILALWLAPRAINWEGQRERIAALATRELGRPVAISGPLRLTLLPQPMIEASDVVVGGAPDDIGVAARALRVTLALPALLIGRLDPREVVLVGAEIRLPWPPGNAPALRPPPWLTTFDARIEESRVLMGEVALEDVAARVTSGGSLDAVRATGAFAWRGQAMNFAAAIGRPGYDGIATFELSVAADGARAQVRGVLVEDGGFDGRIEASGPDLSLVLPAPPIAFRAAGKLQVSAELLAADDIAIDLAGVPARGALALRLVPSPRLDIALSSARLDLDAWAAALRAAPPPVLPTALDLAAEVASFRGVPLRRLRGGVFREGERVTLSDVAAILPGEMAVDIAGASAGQRLELSLRFAGPDLRTALTALGLPLPGTRPDRQRAVEGRARLVLEEAQFAMPEMNALVDGARLTGGGVWRYGARPSVGIGIAVDRLDLDTLLPDAADWQVAGQRLGGIDGNLRIAAEVVALRGQALERVTLDAGFEAGRIAVRRLSARAAGADLAVSGSVALGAVPRFADLSIEATASTAGGLLALLPATWQPGAAFAEQPLALRFNGAGPADALALRIEGDLAELRVEAQVTLDLAQARGQGALTLRHPGAPRLLASLWPGQELGWIGEGSLSVIAGFLVGPAGASSENFELVAGQIRTRGTLTLGLDGPRPVLAGRIAAERLMLPEPPWRGREPLSLDLLGRFDAEIALTAQRLEVPDLPVMEDLRVGLRLAGGEFRASGIEARMAGGALAGEWSLTLAPAEAPRLRASLRLTDAALTGALLGLPIDVTSGTISEAALALEAIGHSPDALAAGLAGRVRIGIRDGALRGIDLAALQAAFDLPEPEAALRQSLLSGNTGFDRLDVVAELAGGIAHIEQAAIAAGNAGLATAAGQVDVARGTLDVAITARPGAAEAPEVALRVQGLVADPRRTLELSDWLRWRAAR</sequence>
<organism evidence="2 3">
    <name type="scientific">Plastoroseomonas arctica</name>
    <dbReference type="NCBI Taxonomy" id="1509237"/>
    <lineage>
        <taxon>Bacteria</taxon>
        <taxon>Pseudomonadati</taxon>
        <taxon>Pseudomonadota</taxon>
        <taxon>Alphaproteobacteria</taxon>
        <taxon>Acetobacterales</taxon>
        <taxon>Acetobacteraceae</taxon>
        <taxon>Plastoroseomonas</taxon>
    </lineage>
</organism>
<dbReference type="PANTHER" id="PTHR30441">
    <property type="entry name" value="DUF748 DOMAIN-CONTAINING PROTEIN"/>
    <property type="match status" value="1"/>
</dbReference>
<feature type="domain" description="AsmA" evidence="1">
    <location>
        <begin position="694"/>
        <end position="876"/>
    </location>
</feature>
<dbReference type="GO" id="GO:0090313">
    <property type="term" value="P:regulation of protein targeting to membrane"/>
    <property type="evidence" value="ECO:0007669"/>
    <property type="project" value="TreeGrafter"/>
</dbReference>
<protein>
    <submittedName>
        <fullName evidence="2">AsmA family protein</fullName>
    </submittedName>
</protein>
<comment type="caution">
    <text evidence="2">The sequence shown here is derived from an EMBL/GenBank/DDBJ whole genome shotgun (WGS) entry which is preliminary data.</text>
</comment>
<dbReference type="EMBL" id="JAAEDH010000012">
    <property type="protein sequence ID" value="MBR0655700.1"/>
    <property type="molecule type" value="Genomic_DNA"/>
</dbReference>
<evidence type="ECO:0000313" key="3">
    <source>
        <dbReference type="Proteomes" id="UP001196068"/>
    </source>
</evidence>